<proteinExistence type="predicted"/>
<keyword evidence="1" id="KW-0812">Transmembrane</keyword>
<sequence>MGSEDRPSHRPTELDYEIDPLLRLERNNRSTRQAIVFFIGTIVLTSLSAILIWIASSITGGPYCDADPSAILCSPAYRVVFMVIPPLLALGGLFGGAWIAYMKWKKHQRWRPWIAVIWFIMPFTLAWVISAGSMLIGH</sequence>
<gene>
    <name evidence="2" type="ORF">GP473_09220</name>
</gene>
<evidence type="ECO:0000256" key="1">
    <source>
        <dbReference type="SAM" id="Phobius"/>
    </source>
</evidence>
<organism evidence="2 3">
    <name type="scientific">Corynebacterium anserum</name>
    <dbReference type="NCBI Taxonomy" id="2684406"/>
    <lineage>
        <taxon>Bacteria</taxon>
        <taxon>Bacillati</taxon>
        <taxon>Actinomycetota</taxon>
        <taxon>Actinomycetes</taxon>
        <taxon>Mycobacteriales</taxon>
        <taxon>Corynebacteriaceae</taxon>
        <taxon>Corynebacterium</taxon>
    </lineage>
</organism>
<evidence type="ECO:0000313" key="2">
    <source>
        <dbReference type="EMBL" id="QNH97064.1"/>
    </source>
</evidence>
<feature type="transmembrane region" description="Helical" evidence="1">
    <location>
        <begin position="113"/>
        <end position="136"/>
    </location>
</feature>
<evidence type="ECO:0000313" key="3">
    <source>
        <dbReference type="Proteomes" id="UP000515275"/>
    </source>
</evidence>
<name>A0A7G7YRE4_9CORY</name>
<protein>
    <submittedName>
        <fullName evidence="2">Uncharacterized protein</fullName>
    </submittedName>
</protein>
<reference evidence="2 3" key="1">
    <citation type="submission" date="2019-12" db="EMBL/GenBank/DDBJ databases">
        <title>Corynebacterium sp. nov., isolated from feces of the Anser Albifrons in China.</title>
        <authorList>
            <person name="Liu Q."/>
        </authorList>
    </citation>
    <scope>NUCLEOTIDE SEQUENCE [LARGE SCALE GENOMIC DNA]</scope>
    <source>
        <strain evidence="2 3">23H37-10</strain>
    </source>
</reference>
<dbReference type="EMBL" id="CP046883">
    <property type="protein sequence ID" value="QNH97064.1"/>
    <property type="molecule type" value="Genomic_DNA"/>
</dbReference>
<accession>A0A7G7YRE4</accession>
<keyword evidence="3" id="KW-1185">Reference proteome</keyword>
<keyword evidence="1" id="KW-0472">Membrane</keyword>
<feature type="transmembrane region" description="Helical" evidence="1">
    <location>
        <begin position="34"/>
        <end position="56"/>
    </location>
</feature>
<dbReference type="Proteomes" id="UP000515275">
    <property type="component" value="Chromosome"/>
</dbReference>
<feature type="transmembrane region" description="Helical" evidence="1">
    <location>
        <begin position="76"/>
        <end position="101"/>
    </location>
</feature>
<dbReference type="KEGG" id="cans:GP473_09220"/>
<dbReference type="AlphaFoldDB" id="A0A7G7YRE4"/>
<keyword evidence="1" id="KW-1133">Transmembrane helix</keyword>